<protein>
    <recommendedName>
        <fullName evidence="5">SAP domain-containing protein</fullName>
    </recommendedName>
</protein>
<comment type="subcellular location">
    <subcellularLocation>
        <location evidence="1">Nucleus</location>
    </subcellularLocation>
</comment>
<dbReference type="GO" id="GO:0043565">
    <property type="term" value="F:sequence-specific DNA binding"/>
    <property type="evidence" value="ECO:0007669"/>
    <property type="project" value="TreeGrafter"/>
</dbReference>
<evidence type="ECO:0000313" key="6">
    <source>
        <dbReference type="EMBL" id="KAJ7308432.1"/>
    </source>
</evidence>
<dbReference type="InterPro" id="IPR051738">
    <property type="entry name" value="SAF_Modulators"/>
</dbReference>
<accession>A0A9Q0XBI0</accession>
<evidence type="ECO:0000256" key="4">
    <source>
        <dbReference type="SAM" id="MobiDB-lite"/>
    </source>
</evidence>
<keyword evidence="3" id="KW-0539">Nucleus</keyword>
<dbReference type="GO" id="GO:0006357">
    <property type="term" value="P:regulation of transcription by RNA polymerase II"/>
    <property type="evidence" value="ECO:0007669"/>
    <property type="project" value="TreeGrafter"/>
</dbReference>
<comment type="caution">
    <text evidence="6">The sequence shown here is derived from an EMBL/GenBank/DDBJ whole genome shotgun (WGS) entry which is preliminary data.</text>
</comment>
<feature type="region of interest" description="Disordered" evidence="4">
    <location>
        <begin position="55"/>
        <end position="207"/>
    </location>
</feature>
<dbReference type="Gene3D" id="1.10.720.30">
    <property type="entry name" value="SAP domain"/>
    <property type="match status" value="1"/>
</dbReference>
<dbReference type="OrthoDB" id="9049301at2759"/>
<evidence type="ECO:0000256" key="3">
    <source>
        <dbReference type="ARBA" id="ARBA00023242"/>
    </source>
</evidence>
<organism evidence="6 7">
    <name type="scientific">Phrynocephalus forsythii</name>
    <dbReference type="NCBI Taxonomy" id="171643"/>
    <lineage>
        <taxon>Eukaryota</taxon>
        <taxon>Metazoa</taxon>
        <taxon>Chordata</taxon>
        <taxon>Craniata</taxon>
        <taxon>Vertebrata</taxon>
        <taxon>Euteleostomi</taxon>
        <taxon>Lepidosauria</taxon>
        <taxon>Squamata</taxon>
        <taxon>Bifurcata</taxon>
        <taxon>Unidentata</taxon>
        <taxon>Episquamata</taxon>
        <taxon>Toxicofera</taxon>
        <taxon>Iguania</taxon>
        <taxon>Acrodonta</taxon>
        <taxon>Agamidae</taxon>
        <taxon>Agaminae</taxon>
        <taxon>Phrynocephalus</taxon>
    </lineage>
</organism>
<dbReference type="GO" id="GO:0005634">
    <property type="term" value="C:nucleus"/>
    <property type="evidence" value="ECO:0007669"/>
    <property type="project" value="UniProtKB-SubCell"/>
</dbReference>
<dbReference type="Proteomes" id="UP001142489">
    <property type="component" value="Unassembled WGS sequence"/>
</dbReference>
<dbReference type="GO" id="GO:0050684">
    <property type="term" value="P:regulation of mRNA processing"/>
    <property type="evidence" value="ECO:0007669"/>
    <property type="project" value="TreeGrafter"/>
</dbReference>
<evidence type="ECO:0000256" key="1">
    <source>
        <dbReference type="ARBA" id="ARBA00004123"/>
    </source>
</evidence>
<feature type="compositionally biased region" description="Basic and acidic residues" evidence="4">
    <location>
        <begin position="147"/>
        <end position="165"/>
    </location>
</feature>
<keyword evidence="2" id="KW-0694">RNA-binding</keyword>
<dbReference type="GO" id="GO:0003723">
    <property type="term" value="F:RNA binding"/>
    <property type="evidence" value="ECO:0007669"/>
    <property type="project" value="UniProtKB-KW"/>
</dbReference>
<gene>
    <name evidence="6" type="ORF">JRQ81_008979</name>
</gene>
<dbReference type="PANTHER" id="PTHR15683">
    <property type="entry name" value="SCAFFOLD ATTACHMENT FACTOR B-RELATED"/>
    <property type="match status" value="1"/>
</dbReference>
<dbReference type="AlphaFoldDB" id="A0A9Q0XBI0"/>
<sequence length="262" mass="27953">MAAEAPLSGGAEALAATRRLADLRVIDLRAELKRRNLDTGGNKSVLLERLRKAIEEEGGDPGEVPVPPEAPPKKASKRSSKGRRLEEEEVEDNGLGDNSGDGQEDMGATLDPLQDMDMMDMSVLDEAEIDDSGGAEHQEEEEEEGSADSRLDSLFDPEKDAKETEPPGELVEDLVGNPETPPHLPPFKEESEDTPAAMTEGEDSGGRLDLAAAGFAHLEEPEDFLVGSALMKAYKPKLLQKTRRVALAAAAAAAAAPEETFG</sequence>
<dbReference type="InterPro" id="IPR003034">
    <property type="entry name" value="SAP_dom"/>
</dbReference>
<dbReference type="SMART" id="SM00513">
    <property type="entry name" value="SAP"/>
    <property type="match status" value="1"/>
</dbReference>
<dbReference type="PANTHER" id="PTHR15683:SF6">
    <property type="entry name" value="SCAFFOLD ATTACHMENT FACTOR B1"/>
    <property type="match status" value="1"/>
</dbReference>
<dbReference type="InterPro" id="IPR036361">
    <property type="entry name" value="SAP_dom_sf"/>
</dbReference>
<dbReference type="Pfam" id="PF02037">
    <property type="entry name" value="SAP"/>
    <property type="match status" value="1"/>
</dbReference>
<proteinExistence type="predicted"/>
<name>A0A9Q0XBI0_9SAUR</name>
<dbReference type="PROSITE" id="PS50800">
    <property type="entry name" value="SAP"/>
    <property type="match status" value="1"/>
</dbReference>
<reference evidence="6" key="1">
    <citation type="journal article" date="2023" name="DNA Res.">
        <title>Chromosome-level genome assembly of Phrynocephalus forsythii using third-generation DNA sequencing and Hi-C analysis.</title>
        <authorList>
            <person name="Qi Y."/>
            <person name="Zhao W."/>
            <person name="Zhao Y."/>
            <person name="Niu C."/>
            <person name="Cao S."/>
            <person name="Zhang Y."/>
        </authorList>
    </citation>
    <scope>NUCLEOTIDE SEQUENCE</scope>
    <source>
        <tissue evidence="6">Muscle</tissue>
    </source>
</reference>
<evidence type="ECO:0000259" key="5">
    <source>
        <dbReference type="PROSITE" id="PS50800"/>
    </source>
</evidence>
<feature type="domain" description="SAP" evidence="5">
    <location>
        <begin position="20"/>
        <end position="54"/>
    </location>
</feature>
<feature type="compositionally biased region" description="Acidic residues" evidence="4">
    <location>
        <begin position="123"/>
        <end position="146"/>
    </location>
</feature>
<dbReference type="SUPFAM" id="SSF68906">
    <property type="entry name" value="SAP domain"/>
    <property type="match status" value="1"/>
</dbReference>
<evidence type="ECO:0000256" key="2">
    <source>
        <dbReference type="ARBA" id="ARBA00022884"/>
    </source>
</evidence>
<evidence type="ECO:0000313" key="7">
    <source>
        <dbReference type="Proteomes" id="UP001142489"/>
    </source>
</evidence>
<keyword evidence="7" id="KW-1185">Reference proteome</keyword>
<dbReference type="EMBL" id="JAPFRF010000018">
    <property type="protein sequence ID" value="KAJ7308432.1"/>
    <property type="molecule type" value="Genomic_DNA"/>
</dbReference>